<dbReference type="EMBL" id="JAGKQM010000017">
    <property type="protein sequence ID" value="KAH0867678.1"/>
    <property type="molecule type" value="Genomic_DNA"/>
</dbReference>
<dbReference type="Proteomes" id="UP000824890">
    <property type="component" value="Unassembled WGS sequence"/>
</dbReference>
<reference evidence="1 2" key="1">
    <citation type="submission" date="2021-05" db="EMBL/GenBank/DDBJ databases">
        <title>Genome Assembly of Synthetic Allotetraploid Brassica napus Reveals Homoeologous Exchanges between Subgenomes.</title>
        <authorList>
            <person name="Davis J.T."/>
        </authorList>
    </citation>
    <scope>NUCLEOTIDE SEQUENCE [LARGE SCALE GENOMIC DNA]</scope>
    <source>
        <strain evidence="2">cv. Da-Ae</strain>
        <tissue evidence="1">Seedling</tissue>
    </source>
</reference>
<comment type="caution">
    <text evidence="1">The sequence shown here is derived from an EMBL/GenBank/DDBJ whole genome shotgun (WGS) entry which is preliminary data.</text>
</comment>
<organism evidence="1 2">
    <name type="scientific">Brassica napus</name>
    <name type="common">Rape</name>
    <dbReference type="NCBI Taxonomy" id="3708"/>
    <lineage>
        <taxon>Eukaryota</taxon>
        <taxon>Viridiplantae</taxon>
        <taxon>Streptophyta</taxon>
        <taxon>Embryophyta</taxon>
        <taxon>Tracheophyta</taxon>
        <taxon>Spermatophyta</taxon>
        <taxon>Magnoliopsida</taxon>
        <taxon>eudicotyledons</taxon>
        <taxon>Gunneridae</taxon>
        <taxon>Pentapetalae</taxon>
        <taxon>rosids</taxon>
        <taxon>malvids</taxon>
        <taxon>Brassicales</taxon>
        <taxon>Brassicaceae</taxon>
        <taxon>Brassiceae</taxon>
        <taxon>Brassica</taxon>
    </lineage>
</organism>
<accession>A0ABQ7YHK0</accession>
<evidence type="ECO:0000313" key="2">
    <source>
        <dbReference type="Proteomes" id="UP000824890"/>
    </source>
</evidence>
<sequence>MRGVHPEGMKQRSKLLCSFEISHDHKNNYATVDSLGSKIAPVAVACLYSFTYSNLSLLS</sequence>
<name>A0ABQ7YHK0_BRANA</name>
<protein>
    <submittedName>
        <fullName evidence="1">Uncharacterized protein</fullName>
    </submittedName>
</protein>
<keyword evidence="2" id="KW-1185">Reference proteome</keyword>
<proteinExistence type="predicted"/>
<evidence type="ECO:0000313" key="1">
    <source>
        <dbReference type="EMBL" id="KAH0867678.1"/>
    </source>
</evidence>
<gene>
    <name evidence="1" type="ORF">HID58_074700</name>
</gene>